<evidence type="ECO:0000256" key="3">
    <source>
        <dbReference type="ARBA" id="ARBA00022985"/>
    </source>
</evidence>
<comment type="pathway">
    <text evidence="1">Bacterial outer membrane biogenesis; lipooligosaccharide biosynthesis.</text>
</comment>
<protein>
    <submittedName>
        <fullName evidence="5">Glycosyl transferase, family 25</fullName>
    </submittedName>
</protein>
<reference evidence="5 6" key="1">
    <citation type="submission" date="2017-09" db="EMBL/GenBank/DDBJ databases">
        <authorList>
            <person name="Ehlers B."/>
            <person name="Leendertz F.H."/>
        </authorList>
    </citation>
    <scope>NUCLEOTIDE SEQUENCE [LARGE SCALE GENOMIC DNA]</scope>
    <source>
        <strain evidence="5 6">DSM 16848</strain>
    </source>
</reference>
<sequence>MNNFVINVPTATMRQAHIHQQFQSQKIDFAFFDAVQVADLAECMAQHLPQLAQVPHLRDVEKACFMSHFLLWKYCVKHNLPHITIFEDDIVLGENAHKWLMNQDYLANLGNNKAWLLRLETFLMPTHTERTDFADYDHRAFLRLKSTHHGTAAYVVSHQAAVDLVDWVSKLPEKAFDALDELIFSQHLHRANLPVYQISPALCIQEFQLNQANSTLRTTLGNERFGNAPANEIKRQRSLGEKIQREWLRLKKKMWGKPSIIPFK</sequence>
<evidence type="ECO:0000256" key="2">
    <source>
        <dbReference type="ARBA" id="ARBA00005222"/>
    </source>
</evidence>
<dbReference type="GO" id="GO:0009103">
    <property type="term" value="P:lipopolysaccharide biosynthetic process"/>
    <property type="evidence" value="ECO:0007669"/>
    <property type="project" value="UniProtKB-KW"/>
</dbReference>
<keyword evidence="5" id="KW-0808">Transferase</keyword>
<keyword evidence="6" id="KW-1185">Reference proteome</keyword>
<keyword evidence="3" id="KW-0448">Lipopolysaccharide biosynthesis</keyword>
<dbReference type="RefSeq" id="WP_097113397.1">
    <property type="nucleotide sequence ID" value="NZ_CP083931.1"/>
</dbReference>
<dbReference type="EMBL" id="OCNF01000002">
    <property type="protein sequence ID" value="SOD65543.1"/>
    <property type="molecule type" value="Genomic_DNA"/>
</dbReference>
<dbReference type="CDD" id="cd06532">
    <property type="entry name" value="Glyco_transf_25"/>
    <property type="match status" value="1"/>
</dbReference>
<proteinExistence type="predicted"/>
<dbReference type="AlphaFoldDB" id="A0A286E3S6"/>
<dbReference type="Proteomes" id="UP000219669">
    <property type="component" value="Unassembled WGS sequence"/>
</dbReference>
<dbReference type="UniPathway" id="UPA00820"/>
<dbReference type="InterPro" id="IPR002654">
    <property type="entry name" value="Glyco_trans_25"/>
</dbReference>
<evidence type="ECO:0000259" key="4">
    <source>
        <dbReference type="Pfam" id="PF01755"/>
    </source>
</evidence>
<evidence type="ECO:0000256" key="1">
    <source>
        <dbReference type="ARBA" id="ARBA00005068"/>
    </source>
</evidence>
<gene>
    <name evidence="5" type="ORF">SAMN02746062_00326</name>
</gene>
<evidence type="ECO:0000313" key="6">
    <source>
        <dbReference type="Proteomes" id="UP000219669"/>
    </source>
</evidence>
<organism evidence="5 6">
    <name type="scientific">Alysiella filiformis DSM 16848</name>
    <dbReference type="NCBI Taxonomy" id="1120981"/>
    <lineage>
        <taxon>Bacteria</taxon>
        <taxon>Pseudomonadati</taxon>
        <taxon>Pseudomonadota</taxon>
        <taxon>Betaproteobacteria</taxon>
        <taxon>Neisseriales</taxon>
        <taxon>Neisseriaceae</taxon>
        <taxon>Alysiella</taxon>
    </lineage>
</organism>
<dbReference type="UniPathway" id="UPA00501"/>
<dbReference type="OrthoDB" id="119742at2"/>
<evidence type="ECO:0000313" key="5">
    <source>
        <dbReference type="EMBL" id="SOD65543.1"/>
    </source>
</evidence>
<name>A0A286E3S6_9NEIS</name>
<dbReference type="Pfam" id="PF01755">
    <property type="entry name" value="Glyco_transf_25"/>
    <property type="match status" value="1"/>
</dbReference>
<feature type="domain" description="Glycosyl transferase family 25" evidence="4">
    <location>
        <begin position="2"/>
        <end position="175"/>
    </location>
</feature>
<accession>A0A286E3S6</accession>
<comment type="pathway">
    <text evidence="2">Glycan metabolism; lacto-N-neotetraose biosynthesis.</text>
</comment>
<dbReference type="GO" id="GO:0016740">
    <property type="term" value="F:transferase activity"/>
    <property type="evidence" value="ECO:0007669"/>
    <property type="project" value="UniProtKB-KW"/>
</dbReference>